<dbReference type="EMBL" id="CP099431">
    <property type="protein sequence ID" value="USW59668.1"/>
    <property type="molecule type" value="Genomic_DNA"/>
</dbReference>
<dbReference type="AlphaFoldDB" id="A0A9Q9B959"/>
<name>A0A9Q9B959_9PEZI</name>
<sequence length="108" mass="12698">MVLQLHKLRWIDTEEHEMLRRQIQWHDEAIRTCPAEDTDCPMYELICEQKSALQERLEKLARAAKCQSQLEDDVSTYEKYASDVRQEALNIVDSIMQFASQLRASIIT</sequence>
<reference evidence="1" key="1">
    <citation type="submission" date="2022-06" db="EMBL/GenBank/DDBJ databases">
        <title>Complete genome sequences of two strains of the flax pathogen Septoria linicola.</title>
        <authorList>
            <person name="Lapalu N."/>
            <person name="Simon A."/>
            <person name="Demenou B."/>
            <person name="Paumier D."/>
            <person name="Guillot M.-P."/>
            <person name="Gout L."/>
            <person name="Valade R."/>
        </authorList>
    </citation>
    <scope>NUCLEOTIDE SEQUENCE</scope>
    <source>
        <strain evidence="1">SE15195</strain>
    </source>
</reference>
<organism evidence="1 2">
    <name type="scientific">Septoria linicola</name>
    <dbReference type="NCBI Taxonomy" id="215465"/>
    <lineage>
        <taxon>Eukaryota</taxon>
        <taxon>Fungi</taxon>
        <taxon>Dikarya</taxon>
        <taxon>Ascomycota</taxon>
        <taxon>Pezizomycotina</taxon>
        <taxon>Dothideomycetes</taxon>
        <taxon>Dothideomycetidae</taxon>
        <taxon>Mycosphaerellales</taxon>
        <taxon>Mycosphaerellaceae</taxon>
        <taxon>Septoria</taxon>
    </lineage>
</organism>
<proteinExistence type="predicted"/>
<dbReference type="Proteomes" id="UP001056384">
    <property type="component" value="Chromosome 14"/>
</dbReference>
<evidence type="ECO:0000313" key="1">
    <source>
        <dbReference type="EMBL" id="USW59668.1"/>
    </source>
</evidence>
<evidence type="ECO:0000313" key="2">
    <source>
        <dbReference type="Proteomes" id="UP001056384"/>
    </source>
</evidence>
<protein>
    <submittedName>
        <fullName evidence="1">Uncharacterized protein</fullName>
    </submittedName>
</protein>
<gene>
    <name evidence="1" type="ORF">Slin15195_G129870</name>
</gene>
<accession>A0A9Q9B959</accession>
<keyword evidence="2" id="KW-1185">Reference proteome</keyword>